<feature type="transmembrane region" description="Helical" evidence="2">
    <location>
        <begin position="49"/>
        <end position="68"/>
    </location>
</feature>
<dbReference type="RefSeq" id="WP_168936114.1">
    <property type="nucleotide sequence ID" value="NZ_JABAFY010000042.1"/>
</dbReference>
<evidence type="ECO:0000313" key="4">
    <source>
        <dbReference type="EMBL" id="NME52798.1"/>
    </source>
</evidence>
<dbReference type="Proteomes" id="UP000522333">
    <property type="component" value="Unassembled WGS sequence"/>
</dbReference>
<dbReference type="AlphaFoldDB" id="A0A848CEQ8"/>
<sequence>MSISASPGRLSCGSSLLAGGPLCIILGALCFSTTGTVQALAPDGNHPLGIGALRMQIGALALWAWCACRHSLPAGLRHWQLRWLIPATLGLLGFQVFFFWGVQQAGVAVGTVTAIGFSPVMAAILARIILGERPARIWYPATGLALAGLVRLNLGSSQNTSTAALLLPLLAGACYGAYFVFSKPLGRIHAPEHIMLLLCAGSGLLLLPVHFCTPPLWLLQPQGMGMALYLGVVTAALAFSLTLAGLRRTPTAMAATLALVEPLGAACWGIFLLHEPVGGQELAGMGLLFGGVALLALGKKTENTPPTEEHASSRPLSGEGAPQH</sequence>
<gene>
    <name evidence="4" type="ORF">HF854_09785</name>
</gene>
<dbReference type="SUPFAM" id="SSF103481">
    <property type="entry name" value="Multidrug resistance efflux transporter EmrE"/>
    <property type="match status" value="2"/>
</dbReference>
<feature type="compositionally biased region" description="Basic and acidic residues" evidence="1">
    <location>
        <begin position="302"/>
        <end position="312"/>
    </location>
</feature>
<dbReference type="InterPro" id="IPR037185">
    <property type="entry name" value="EmrE-like"/>
</dbReference>
<keyword evidence="2" id="KW-0472">Membrane</keyword>
<feature type="transmembrane region" description="Helical" evidence="2">
    <location>
        <begin position="137"/>
        <end position="154"/>
    </location>
</feature>
<feature type="transmembrane region" description="Helical" evidence="2">
    <location>
        <begin position="277"/>
        <end position="297"/>
    </location>
</feature>
<feature type="transmembrane region" description="Helical" evidence="2">
    <location>
        <begin position="80"/>
        <end position="101"/>
    </location>
</feature>
<feature type="region of interest" description="Disordered" evidence="1">
    <location>
        <begin position="302"/>
        <end position="324"/>
    </location>
</feature>
<feature type="transmembrane region" description="Helical" evidence="2">
    <location>
        <begin position="107"/>
        <end position="130"/>
    </location>
</feature>
<protein>
    <submittedName>
        <fullName evidence="4">EamA family transporter</fullName>
    </submittedName>
</protein>
<name>A0A848CEQ8_9BACT</name>
<feature type="domain" description="EamA" evidence="3">
    <location>
        <begin position="164"/>
        <end position="296"/>
    </location>
</feature>
<feature type="transmembrane region" description="Helical" evidence="2">
    <location>
        <begin position="251"/>
        <end position="271"/>
    </location>
</feature>
<evidence type="ECO:0000313" key="5">
    <source>
        <dbReference type="Proteomes" id="UP000522333"/>
    </source>
</evidence>
<feature type="domain" description="EamA" evidence="3">
    <location>
        <begin position="20"/>
        <end position="150"/>
    </location>
</feature>
<organism evidence="4 5">
    <name type="scientific">Desulfovibrio piger</name>
    <dbReference type="NCBI Taxonomy" id="901"/>
    <lineage>
        <taxon>Bacteria</taxon>
        <taxon>Pseudomonadati</taxon>
        <taxon>Thermodesulfobacteriota</taxon>
        <taxon>Desulfovibrionia</taxon>
        <taxon>Desulfovibrionales</taxon>
        <taxon>Desulfovibrionaceae</taxon>
        <taxon>Desulfovibrio</taxon>
    </lineage>
</organism>
<dbReference type="EMBL" id="JABAFY010000042">
    <property type="protein sequence ID" value="NME52798.1"/>
    <property type="molecule type" value="Genomic_DNA"/>
</dbReference>
<comment type="caution">
    <text evidence="4">The sequence shown here is derived from an EMBL/GenBank/DDBJ whole genome shotgun (WGS) entry which is preliminary data.</text>
</comment>
<feature type="transmembrane region" description="Helical" evidence="2">
    <location>
        <begin position="193"/>
        <end position="211"/>
    </location>
</feature>
<dbReference type="PANTHER" id="PTHR22911:SF79">
    <property type="entry name" value="MOBA-LIKE NTP TRANSFERASE DOMAIN-CONTAINING PROTEIN"/>
    <property type="match status" value="1"/>
</dbReference>
<evidence type="ECO:0000256" key="2">
    <source>
        <dbReference type="SAM" id="Phobius"/>
    </source>
</evidence>
<feature type="transmembrane region" description="Helical" evidence="2">
    <location>
        <begin position="160"/>
        <end position="181"/>
    </location>
</feature>
<evidence type="ECO:0000259" key="3">
    <source>
        <dbReference type="Pfam" id="PF00892"/>
    </source>
</evidence>
<keyword evidence="2" id="KW-0812">Transmembrane</keyword>
<dbReference type="GO" id="GO:0016020">
    <property type="term" value="C:membrane"/>
    <property type="evidence" value="ECO:0007669"/>
    <property type="project" value="InterPro"/>
</dbReference>
<evidence type="ECO:0000256" key="1">
    <source>
        <dbReference type="SAM" id="MobiDB-lite"/>
    </source>
</evidence>
<accession>A0A848CEQ8</accession>
<feature type="transmembrane region" description="Helical" evidence="2">
    <location>
        <begin position="223"/>
        <end position="244"/>
    </location>
</feature>
<reference evidence="4 5" key="1">
    <citation type="submission" date="2020-04" db="EMBL/GenBank/DDBJ databases">
        <authorList>
            <person name="Hitch T.C.A."/>
            <person name="Wylensek D."/>
            <person name="Clavel T."/>
        </authorList>
    </citation>
    <scope>NUCLEOTIDE SEQUENCE [LARGE SCALE GENOMIC DNA]</scope>
    <source>
        <strain evidence="4 5">PG-251-APC-1</strain>
    </source>
</reference>
<keyword evidence="2" id="KW-1133">Transmembrane helix</keyword>
<dbReference type="PANTHER" id="PTHR22911">
    <property type="entry name" value="ACYL-MALONYL CONDENSING ENZYME-RELATED"/>
    <property type="match status" value="1"/>
</dbReference>
<dbReference type="Gene3D" id="1.10.3730.20">
    <property type="match status" value="1"/>
</dbReference>
<dbReference type="InterPro" id="IPR000620">
    <property type="entry name" value="EamA_dom"/>
</dbReference>
<proteinExistence type="predicted"/>
<dbReference type="Pfam" id="PF00892">
    <property type="entry name" value="EamA"/>
    <property type="match status" value="2"/>
</dbReference>